<dbReference type="OrthoDB" id="285318at2"/>
<dbReference type="RefSeq" id="WP_011123289.1">
    <property type="nucleotide sequence ID" value="NZ_SJPX01000006.1"/>
</dbReference>
<keyword evidence="3" id="KW-1185">Reference proteome</keyword>
<sequence length="95" mass="10176">MPALRETIRPILFIVVAASIVVLLIAPLDQTQWAAGMRAGAASDVGEGVKGSDPSGAIRFIGPLLKIAILMGVPALVTLGIRRLIRRFFRRATQQ</sequence>
<keyword evidence="1" id="KW-0472">Membrane</keyword>
<dbReference type="Proteomes" id="UP000317977">
    <property type="component" value="Unassembled WGS sequence"/>
</dbReference>
<dbReference type="AlphaFoldDB" id="A0A5C6EDP8"/>
<name>A0A5C6EDP8_9BACT</name>
<evidence type="ECO:0000313" key="2">
    <source>
        <dbReference type="EMBL" id="TWU46605.1"/>
    </source>
</evidence>
<dbReference type="EMBL" id="SJPX01000006">
    <property type="protein sequence ID" value="TWU46605.1"/>
    <property type="molecule type" value="Genomic_DNA"/>
</dbReference>
<accession>A0A5C6EDP8</accession>
<protein>
    <submittedName>
        <fullName evidence="2">Uncharacterized protein</fullName>
    </submittedName>
</protein>
<feature type="transmembrane region" description="Helical" evidence="1">
    <location>
        <begin position="7"/>
        <end position="28"/>
    </location>
</feature>
<proteinExistence type="predicted"/>
<reference evidence="2 3" key="1">
    <citation type="submission" date="2019-02" db="EMBL/GenBank/DDBJ databases">
        <title>Deep-cultivation of Planctomycetes and their phenomic and genomic characterization uncovers novel biology.</title>
        <authorList>
            <person name="Wiegand S."/>
            <person name="Jogler M."/>
            <person name="Boedeker C."/>
            <person name="Pinto D."/>
            <person name="Vollmers J."/>
            <person name="Rivas-Marin E."/>
            <person name="Kohn T."/>
            <person name="Peeters S.H."/>
            <person name="Heuer A."/>
            <person name="Rast P."/>
            <person name="Oberbeckmann S."/>
            <person name="Bunk B."/>
            <person name="Jeske O."/>
            <person name="Meyerdierks A."/>
            <person name="Storesund J.E."/>
            <person name="Kallscheuer N."/>
            <person name="Luecker S."/>
            <person name="Lage O.M."/>
            <person name="Pohl T."/>
            <person name="Merkel B.J."/>
            <person name="Hornburger P."/>
            <person name="Mueller R.-W."/>
            <person name="Bruemmer F."/>
            <person name="Labrenz M."/>
            <person name="Spormann A.M."/>
            <person name="Op Den Camp H."/>
            <person name="Overmann J."/>
            <person name="Amann R."/>
            <person name="Jetten M.S.M."/>
            <person name="Mascher T."/>
            <person name="Medema M.H."/>
            <person name="Devos D.P."/>
            <person name="Kaster A.-K."/>
            <person name="Ovreas L."/>
            <person name="Rohde M."/>
            <person name="Galperin M.Y."/>
            <person name="Jogler C."/>
        </authorList>
    </citation>
    <scope>NUCLEOTIDE SEQUENCE [LARGE SCALE GENOMIC DNA]</scope>
    <source>
        <strain evidence="2 3">Poly59</strain>
    </source>
</reference>
<evidence type="ECO:0000256" key="1">
    <source>
        <dbReference type="SAM" id="Phobius"/>
    </source>
</evidence>
<gene>
    <name evidence="2" type="ORF">Poly59_55780</name>
</gene>
<keyword evidence="1" id="KW-0812">Transmembrane</keyword>
<feature type="transmembrane region" description="Helical" evidence="1">
    <location>
        <begin position="60"/>
        <end position="81"/>
    </location>
</feature>
<comment type="caution">
    <text evidence="2">The sequence shown here is derived from an EMBL/GenBank/DDBJ whole genome shotgun (WGS) entry which is preliminary data.</text>
</comment>
<organism evidence="2 3">
    <name type="scientific">Rubripirellula reticaptiva</name>
    <dbReference type="NCBI Taxonomy" id="2528013"/>
    <lineage>
        <taxon>Bacteria</taxon>
        <taxon>Pseudomonadati</taxon>
        <taxon>Planctomycetota</taxon>
        <taxon>Planctomycetia</taxon>
        <taxon>Pirellulales</taxon>
        <taxon>Pirellulaceae</taxon>
        <taxon>Rubripirellula</taxon>
    </lineage>
</organism>
<evidence type="ECO:0000313" key="3">
    <source>
        <dbReference type="Proteomes" id="UP000317977"/>
    </source>
</evidence>
<keyword evidence="1" id="KW-1133">Transmembrane helix</keyword>